<evidence type="ECO:0000313" key="2">
    <source>
        <dbReference type="Proteomes" id="UP000562464"/>
    </source>
</evidence>
<keyword evidence="2" id="KW-1185">Reference proteome</keyword>
<accession>A0A841C602</accession>
<sequence>MNLLKQKNNYSIRDISLSNYTVEILKDYELTYWEKNDENRLYSNIISGNGVIQTLRRLPG</sequence>
<dbReference type="Proteomes" id="UP000562464">
    <property type="component" value="Unassembled WGS sequence"/>
</dbReference>
<comment type="caution">
    <text evidence="1">The sequence shown here is derived from an EMBL/GenBank/DDBJ whole genome shotgun (WGS) entry which is preliminary data.</text>
</comment>
<gene>
    <name evidence="1" type="ORF">HNQ37_000648</name>
</gene>
<evidence type="ECO:0000313" key="1">
    <source>
        <dbReference type="EMBL" id="MBB5887774.1"/>
    </source>
</evidence>
<proteinExistence type="predicted"/>
<dbReference type="AlphaFoldDB" id="A0A841C602"/>
<dbReference type="EMBL" id="JACHHV010000007">
    <property type="protein sequence ID" value="MBB5887774.1"/>
    <property type="molecule type" value="Genomic_DNA"/>
</dbReference>
<name>A0A841C602_9LACT</name>
<protein>
    <submittedName>
        <fullName evidence="1">Uncharacterized protein</fullName>
    </submittedName>
</protein>
<reference evidence="1 2" key="1">
    <citation type="submission" date="2020-08" db="EMBL/GenBank/DDBJ databases">
        <title>Genomic Encyclopedia of Type Strains, Phase IV (KMG-IV): sequencing the most valuable type-strain genomes for metagenomic binning, comparative biology and taxonomic classification.</title>
        <authorList>
            <person name="Goeker M."/>
        </authorList>
    </citation>
    <scope>NUCLEOTIDE SEQUENCE [LARGE SCALE GENOMIC DNA]</scope>
    <source>
        <strain evidence="1 2">DSM 14925</strain>
    </source>
</reference>
<organism evidence="1 2">
    <name type="scientific">Lactovum miscens</name>
    <dbReference type="NCBI Taxonomy" id="190387"/>
    <lineage>
        <taxon>Bacteria</taxon>
        <taxon>Bacillati</taxon>
        <taxon>Bacillota</taxon>
        <taxon>Bacilli</taxon>
        <taxon>Lactobacillales</taxon>
        <taxon>Streptococcaceae</taxon>
        <taxon>Lactovum</taxon>
    </lineage>
</organism>